<dbReference type="VEuPathDB" id="FungiDB:A9K55_004038"/>
<dbReference type="InterPro" id="IPR050712">
    <property type="entry name" value="NAD(P)H-dep_reductase"/>
</dbReference>
<protein>
    <submittedName>
        <fullName evidence="2">NADPH-dependent FMN reductase</fullName>
    </submittedName>
</protein>
<evidence type="ECO:0000313" key="3">
    <source>
        <dbReference type="Proteomes" id="UP000323067"/>
    </source>
</evidence>
<dbReference type="OMA" id="AYAHEHT"/>
<dbReference type="InterPro" id="IPR029039">
    <property type="entry name" value="Flavoprotein-like_sf"/>
</dbReference>
<dbReference type="PANTHER" id="PTHR30543">
    <property type="entry name" value="CHROMATE REDUCTASE"/>
    <property type="match status" value="1"/>
</dbReference>
<accession>A0A2H4SLP8</accession>
<dbReference type="GO" id="GO:0005829">
    <property type="term" value="C:cytosol"/>
    <property type="evidence" value="ECO:0007669"/>
    <property type="project" value="TreeGrafter"/>
</dbReference>
<name>A0A2H4SLP8_CORMI</name>
<dbReference type="SUPFAM" id="SSF52218">
    <property type="entry name" value="Flavoproteins"/>
    <property type="match status" value="1"/>
</dbReference>
<dbReference type="OrthoDB" id="68575at2759"/>
<evidence type="ECO:0000259" key="1">
    <source>
        <dbReference type="Pfam" id="PF03358"/>
    </source>
</evidence>
<feature type="domain" description="NADPH-dependent FMN reductase-like" evidence="1">
    <location>
        <begin position="8"/>
        <end position="159"/>
    </location>
</feature>
<dbReference type="VEuPathDB" id="FungiDB:CCM_04772"/>
<dbReference type="EMBL" id="CP023325">
    <property type="protein sequence ID" value="ATY64037.1"/>
    <property type="molecule type" value="Genomic_DNA"/>
</dbReference>
<dbReference type="InterPro" id="IPR005025">
    <property type="entry name" value="FMN_Rdtase-like_dom"/>
</dbReference>
<sequence length="209" mass="22364">MPAAGKTIALIIGSTRTPRLGPHIHNYIKSEYLDAVAASSRVGLETIDLADHRLPIFDEPSHPAGRPKEDPTAAYAHEHTRRWSALVRRYDGFVFFTPEYNGSVPAGLKTAIDALFYEWAGKPAGIVSYAGRGGASVAGHLRTVLGVVGLRVVPTTAGVPANAKTLASFEADGKPRDEDLERWAAATVAENSKALLGEIIAQLDEPQTQ</sequence>
<dbReference type="Proteomes" id="UP000323067">
    <property type="component" value="Chromosome v"/>
</dbReference>
<dbReference type="Gene3D" id="3.40.50.360">
    <property type="match status" value="1"/>
</dbReference>
<dbReference type="AlphaFoldDB" id="A0A2H4SLP8"/>
<organism evidence="2 3">
    <name type="scientific">Cordyceps militaris</name>
    <name type="common">Caterpillar fungus</name>
    <name type="synonym">Clavaria militaris</name>
    <dbReference type="NCBI Taxonomy" id="73501"/>
    <lineage>
        <taxon>Eukaryota</taxon>
        <taxon>Fungi</taxon>
        <taxon>Dikarya</taxon>
        <taxon>Ascomycota</taxon>
        <taxon>Pezizomycotina</taxon>
        <taxon>Sordariomycetes</taxon>
        <taxon>Hypocreomycetidae</taxon>
        <taxon>Hypocreales</taxon>
        <taxon>Cordycipitaceae</taxon>
        <taxon>Cordyceps</taxon>
    </lineage>
</organism>
<dbReference type="Pfam" id="PF03358">
    <property type="entry name" value="FMN_red"/>
    <property type="match status" value="1"/>
</dbReference>
<dbReference type="GO" id="GO:0016491">
    <property type="term" value="F:oxidoreductase activity"/>
    <property type="evidence" value="ECO:0007669"/>
    <property type="project" value="InterPro"/>
</dbReference>
<dbReference type="GO" id="GO:0010181">
    <property type="term" value="F:FMN binding"/>
    <property type="evidence" value="ECO:0007669"/>
    <property type="project" value="TreeGrafter"/>
</dbReference>
<dbReference type="PANTHER" id="PTHR30543:SF21">
    <property type="entry name" value="NAD(P)H-DEPENDENT FMN REDUCTASE LOT6"/>
    <property type="match status" value="1"/>
</dbReference>
<reference evidence="2 3" key="1">
    <citation type="journal article" date="2017" name="BMC Genomics">
        <title>Chromosome level assembly and secondary metabolite potential of the parasitic fungus Cordyceps militaris.</title>
        <authorList>
            <person name="Kramer G.J."/>
            <person name="Nodwell J.R."/>
        </authorList>
    </citation>
    <scope>NUCLEOTIDE SEQUENCE [LARGE SCALE GENOMIC DNA]</scope>
    <source>
        <strain evidence="2 3">ATCC 34164</strain>
    </source>
</reference>
<evidence type="ECO:0000313" key="2">
    <source>
        <dbReference type="EMBL" id="ATY64037.1"/>
    </source>
</evidence>
<gene>
    <name evidence="2" type="ORF">A9K55_004038</name>
</gene>
<proteinExistence type="predicted"/>